<evidence type="ECO:0000256" key="1">
    <source>
        <dbReference type="SAM" id="SignalP"/>
    </source>
</evidence>
<proteinExistence type="predicted"/>
<protein>
    <submittedName>
        <fullName evidence="2">Uncharacterized protein</fullName>
    </submittedName>
</protein>
<feature type="signal peptide" evidence="1">
    <location>
        <begin position="1"/>
        <end position="28"/>
    </location>
</feature>
<dbReference type="Proteomes" id="UP000632222">
    <property type="component" value="Unassembled WGS sequence"/>
</dbReference>
<evidence type="ECO:0000313" key="3">
    <source>
        <dbReference type="Proteomes" id="UP000632222"/>
    </source>
</evidence>
<gene>
    <name evidence="2" type="ORF">GCM10008938_32810</name>
</gene>
<organism evidence="2 3">
    <name type="scientific">Deinococcus roseus</name>
    <dbReference type="NCBI Taxonomy" id="392414"/>
    <lineage>
        <taxon>Bacteria</taxon>
        <taxon>Thermotogati</taxon>
        <taxon>Deinococcota</taxon>
        <taxon>Deinococci</taxon>
        <taxon>Deinococcales</taxon>
        <taxon>Deinococcaceae</taxon>
        <taxon>Deinococcus</taxon>
    </lineage>
</organism>
<keyword evidence="3" id="KW-1185">Reference proteome</keyword>
<keyword evidence="1" id="KW-0732">Signal</keyword>
<accession>A0ABQ2D348</accession>
<reference evidence="3" key="1">
    <citation type="journal article" date="2019" name="Int. J. Syst. Evol. Microbiol.">
        <title>The Global Catalogue of Microorganisms (GCM) 10K type strain sequencing project: providing services to taxonomists for standard genome sequencing and annotation.</title>
        <authorList>
            <consortium name="The Broad Institute Genomics Platform"/>
            <consortium name="The Broad Institute Genome Sequencing Center for Infectious Disease"/>
            <person name="Wu L."/>
            <person name="Ma J."/>
        </authorList>
    </citation>
    <scope>NUCLEOTIDE SEQUENCE [LARGE SCALE GENOMIC DNA]</scope>
    <source>
        <strain evidence="3">JCM 14370</strain>
    </source>
</reference>
<feature type="chain" id="PRO_5046967304" evidence="1">
    <location>
        <begin position="29"/>
        <end position="175"/>
    </location>
</feature>
<comment type="caution">
    <text evidence="2">The sequence shown here is derived from an EMBL/GenBank/DDBJ whole genome shotgun (WGS) entry which is preliminary data.</text>
</comment>
<evidence type="ECO:0000313" key="2">
    <source>
        <dbReference type="EMBL" id="GGJ43971.1"/>
    </source>
</evidence>
<sequence length="175" mass="19365">MGLNQAYNAGMRRLFLALALTLFPIALAQEAEPKTQQQATPEVSLVLRSVSPDEDFGPSLALSLRLHPLPGLPLDFQLGQCDFRYRLKNQDGVEFPLRKYGKIGETMCILQLLHVHADGKDPAGTEVFQVFQHTGHLPEGTYTLTGAFYRTSLPDGKVLGVYPLRPFSFSVPVKP</sequence>
<dbReference type="EMBL" id="BMOD01000014">
    <property type="protein sequence ID" value="GGJ43971.1"/>
    <property type="molecule type" value="Genomic_DNA"/>
</dbReference>
<name>A0ABQ2D348_9DEIO</name>